<dbReference type="Pfam" id="PF00482">
    <property type="entry name" value="T2SSF"/>
    <property type="match status" value="1"/>
</dbReference>
<evidence type="ECO:0000313" key="9">
    <source>
        <dbReference type="Proteomes" id="UP001198962"/>
    </source>
</evidence>
<evidence type="ECO:0000256" key="5">
    <source>
        <dbReference type="ARBA" id="ARBA00023136"/>
    </source>
</evidence>
<keyword evidence="9" id="KW-1185">Reference proteome</keyword>
<keyword evidence="3 6" id="KW-0812">Transmembrane</keyword>
<evidence type="ECO:0000256" key="3">
    <source>
        <dbReference type="ARBA" id="ARBA00022692"/>
    </source>
</evidence>
<dbReference type="EMBL" id="JAJEPU010000001">
    <property type="protein sequence ID" value="MCC2163334.1"/>
    <property type="molecule type" value="Genomic_DNA"/>
</dbReference>
<dbReference type="PANTHER" id="PTHR35007:SF1">
    <property type="entry name" value="PILUS ASSEMBLY PROTEIN"/>
    <property type="match status" value="1"/>
</dbReference>
<evidence type="ECO:0000256" key="6">
    <source>
        <dbReference type="SAM" id="Phobius"/>
    </source>
</evidence>
<feature type="transmembrane region" description="Helical" evidence="6">
    <location>
        <begin position="252"/>
        <end position="273"/>
    </location>
</feature>
<evidence type="ECO:0000256" key="2">
    <source>
        <dbReference type="ARBA" id="ARBA00022475"/>
    </source>
</evidence>
<feature type="domain" description="Type II secretion system protein GspF" evidence="7">
    <location>
        <begin position="111"/>
        <end position="238"/>
    </location>
</feature>
<dbReference type="AlphaFoldDB" id="A0AAE3AK59"/>
<dbReference type="Proteomes" id="UP001198962">
    <property type="component" value="Unassembled WGS sequence"/>
</dbReference>
<name>A0AAE3AK59_9FIRM</name>
<dbReference type="GO" id="GO:0005886">
    <property type="term" value="C:plasma membrane"/>
    <property type="evidence" value="ECO:0007669"/>
    <property type="project" value="UniProtKB-SubCell"/>
</dbReference>
<sequence>MRIRRRGMKDGEEKKSKEVLSKSAVSAPSRNSVRQVIQYEHYRLSMKECLMALAKGIGMCALVAWTFYRSLIAFLILLPAGLCYPFYESRRLKEKRILTLASQFKESMVILASALSAGYSIENALRVSQEELVTLYGAEGMITREFSCMNDQIRMNRSVEQVLEDFAQRSGIEDIRNFSEVFSVAKRSGGDLSGIMRHTAEMIRDKMQVKEEIQTMTASRKFEQRIMNLIPFFIVFYVDGASPGFFKQMYQTMMGRVLMSGCLIVYLISVWMAKRILEIEV</sequence>
<organism evidence="8 9">
    <name type="scientific">Brotaphodocola catenula</name>
    <dbReference type="NCBI Taxonomy" id="2885361"/>
    <lineage>
        <taxon>Bacteria</taxon>
        <taxon>Bacillati</taxon>
        <taxon>Bacillota</taxon>
        <taxon>Clostridia</taxon>
        <taxon>Lachnospirales</taxon>
        <taxon>Lachnospiraceae</taxon>
        <taxon>Brotaphodocola</taxon>
    </lineage>
</organism>
<evidence type="ECO:0000313" key="8">
    <source>
        <dbReference type="EMBL" id="MCC2163334.1"/>
    </source>
</evidence>
<evidence type="ECO:0000256" key="4">
    <source>
        <dbReference type="ARBA" id="ARBA00022989"/>
    </source>
</evidence>
<evidence type="ECO:0000259" key="7">
    <source>
        <dbReference type="Pfam" id="PF00482"/>
    </source>
</evidence>
<comment type="caution">
    <text evidence="8">The sequence shown here is derived from an EMBL/GenBank/DDBJ whole genome shotgun (WGS) entry which is preliminary data.</text>
</comment>
<protein>
    <submittedName>
        <fullName evidence="8">Type II secretion system F family protein</fullName>
    </submittedName>
</protein>
<keyword evidence="5 6" id="KW-0472">Membrane</keyword>
<feature type="transmembrane region" description="Helical" evidence="6">
    <location>
        <begin position="71"/>
        <end position="87"/>
    </location>
</feature>
<accession>A0AAE3AK59</accession>
<feature type="transmembrane region" description="Helical" evidence="6">
    <location>
        <begin position="49"/>
        <end position="65"/>
    </location>
</feature>
<keyword evidence="4 6" id="KW-1133">Transmembrane helix</keyword>
<evidence type="ECO:0000256" key="1">
    <source>
        <dbReference type="ARBA" id="ARBA00004651"/>
    </source>
</evidence>
<proteinExistence type="predicted"/>
<gene>
    <name evidence="8" type="ORF">LKD32_00280</name>
</gene>
<comment type="subcellular location">
    <subcellularLocation>
        <location evidence="1">Cell membrane</location>
        <topology evidence="1">Multi-pass membrane protein</topology>
    </subcellularLocation>
</comment>
<reference evidence="8" key="1">
    <citation type="submission" date="2021-10" db="EMBL/GenBank/DDBJ databases">
        <title>Anaerobic single-cell dispensing facilitates the cultivation of human gut bacteria.</title>
        <authorList>
            <person name="Afrizal A."/>
        </authorList>
    </citation>
    <scope>NUCLEOTIDE SEQUENCE</scope>
    <source>
        <strain evidence="8">CLA-AA-H274</strain>
    </source>
</reference>
<dbReference type="InterPro" id="IPR018076">
    <property type="entry name" value="T2SS_GspF_dom"/>
</dbReference>
<dbReference type="RefSeq" id="WP_308450258.1">
    <property type="nucleotide sequence ID" value="NZ_JAJEPU010000001.1"/>
</dbReference>
<feature type="transmembrane region" description="Helical" evidence="6">
    <location>
        <begin position="226"/>
        <end position="246"/>
    </location>
</feature>
<keyword evidence="2" id="KW-1003">Cell membrane</keyword>
<dbReference type="PANTHER" id="PTHR35007">
    <property type="entry name" value="INTEGRAL MEMBRANE PROTEIN-RELATED"/>
    <property type="match status" value="1"/>
</dbReference>